<gene>
    <name evidence="1" type="ORF">M407DRAFT_108513</name>
</gene>
<dbReference type="HOGENOM" id="CLU_2456414_0_0_1"/>
<name>A0A0C3QTB1_9AGAM</name>
<protein>
    <submittedName>
        <fullName evidence="1">Uncharacterized protein</fullName>
    </submittedName>
</protein>
<keyword evidence="2" id="KW-1185">Reference proteome</keyword>
<dbReference type="EMBL" id="KN822955">
    <property type="protein sequence ID" value="KIO32376.1"/>
    <property type="molecule type" value="Genomic_DNA"/>
</dbReference>
<reference evidence="2" key="2">
    <citation type="submission" date="2015-01" db="EMBL/GenBank/DDBJ databases">
        <title>Evolutionary Origins and Diversification of the Mycorrhizal Mutualists.</title>
        <authorList>
            <consortium name="DOE Joint Genome Institute"/>
            <consortium name="Mycorrhizal Genomics Consortium"/>
            <person name="Kohler A."/>
            <person name="Kuo A."/>
            <person name="Nagy L.G."/>
            <person name="Floudas D."/>
            <person name="Copeland A."/>
            <person name="Barry K.W."/>
            <person name="Cichocki N."/>
            <person name="Veneault-Fourrey C."/>
            <person name="LaButti K."/>
            <person name="Lindquist E.A."/>
            <person name="Lipzen A."/>
            <person name="Lundell T."/>
            <person name="Morin E."/>
            <person name="Murat C."/>
            <person name="Riley R."/>
            <person name="Ohm R."/>
            <person name="Sun H."/>
            <person name="Tunlid A."/>
            <person name="Henrissat B."/>
            <person name="Grigoriev I.V."/>
            <person name="Hibbett D.S."/>
            <person name="Martin F."/>
        </authorList>
    </citation>
    <scope>NUCLEOTIDE SEQUENCE [LARGE SCALE GENOMIC DNA]</scope>
    <source>
        <strain evidence="2">MUT 4182</strain>
    </source>
</reference>
<sequence length="89" mass="9892">MIATWVVAVGWKTESRDGMHPSGIAIGQLSNVPWLLVYTSATRRAIQPPKDRSGNNLSPGLKCLRRPQRSHWCGSAGNKLVPVSHMRRF</sequence>
<proteinExistence type="predicted"/>
<dbReference type="AlphaFoldDB" id="A0A0C3QTB1"/>
<accession>A0A0C3QTB1</accession>
<organism evidence="1 2">
    <name type="scientific">Tulasnella calospora MUT 4182</name>
    <dbReference type="NCBI Taxonomy" id="1051891"/>
    <lineage>
        <taxon>Eukaryota</taxon>
        <taxon>Fungi</taxon>
        <taxon>Dikarya</taxon>
        <taxon>Basidiomycota</taxon>
        <taxon>Agaricomycotina</taxon>
        <taxon>Agaricomycetes</taxon>
        <taxon>Cantharellales</taxon>
        <taxon>Tulasnellaceae</taxon>
        <taxon>Tulasnella</taxon>
    </lineage>
</organism>
<evidence type="ECO:0000313" key="2">
    <source>
        <dbReference type="Proteomes" id="UP000054248"/>
    </source>
</evidence>
<dbReference type="Proteomes" id="UP000054248">
    <property type="component" value="Unassembled WGS sequence"/>
</dbReference>
<reference evidence="1 2" key="1">
    <citation type="submission" date="2014-04" db="EMBL/GenBank/DDBJ databases">
        <authorList>
            <consortium name="DOE Joint Genome Institute"/>
            <person name="Kuo A."/>
            <person name="Girlanda M."/>
            <person name="Perotto S."/>
            <person name="Kohler A."/>
            <person name="Nagy L.G."/>
            <person name="Floudas D."/>
            <person name="Copeland A."/>
            <person name="Barry K.W."/>
            <person name="Cichocki N."/>
            <person name="Veneault-Fourrey C."/>
            <person name="LaButti K."/>
            <person name="Lindquist E.A."/>
            <person name="Lipzen A."/>
            <person name="Lundell T."/>
            <person name="Morin E."/>
            <person name="Murat C."/>
            <person name="Sun H."/>
            <person name="Tunlid A."/>
            <person name="Henrissat B."/>
            <person name="Grigoriev I.V."/>
            <person name="Hibbett D.S."/>
            <person name="Martin F."/>
            <person name="Nordberg H.P."/>
            <person name="Cantor M.N."/>
            <person name="Hua S.X."/>
        </authorList>
    </citation>
    <scope>NUCLEOTIDE SEQUENCE [LARGE SCALE GENOMIC DNA]</scope>
    <source>
        <strain evidence="1 2">MUT 4182</strain>
    </source>
</reference>
<evidence type="ECO:0000313" key="1">
    <source>
        <dbReference type="EMBL" id="KIO32376.1"/>
    </source>
</evidence>